<dbReference type="PANTHER" id="PTHR46791">
    <property type="entry name" value="EXPRESSED PROTEIN"/>
    <property type="match status" value="1"/>
</dbReference>
<evidence type="ECO:0000313" key="3">
    <source>
        <dbReference type="Proteomes" id="UP001347796"/>
    </source>
</evidence>
<dbReference type="InterPro" id="IPR058913">
    <property type="entry name" value="Integrase_dom_put"/>
</dbReference>
<dbReference type="SUPFAM" id="SSF53098">
    <property type="entry name" value="Ribonuclease H-like"/>
    <property type="match status" value="1"/>
</dbReference>
<dbReference type="Gene3D" id="3.30.420.10">
    <property type="entry name" value="Ribonuclease H-like superfamily/Ribonuclease H"/>
    <property type="match status" value="1"/>
</dbReference>
<evidence type="ECO:0000313" key="2">
    <source>
        <dbReference type="EMBL" id="KAK6188382.1"/>
    </source>
</evidence>
<accession>A0AAN8QCJ8</accession>
<dbReference type="AlphaFoldDB" id="A0AAN8QCJ8"/>
<evidence type="ECO:0000259" key="1">
    <source>
        <dbReference type="PROSITE" id="PS50994"/>
    </source>
</evidence>
<sequence>MEKVQQLTPGIGQTRIQGTLRSRGLRIQRQRVRDCLKKLDPVGTASRWRQVIQRRKYHVKSPNSLWHIDGNHKMMEWRFIVHAAIDGYSRLILYLYCATNNHAETVNILFEKAVQKYGLPSRVRSVHGLENVGVARIMLAQRGLNRGSVITGRSVHNQTVERLHRDVTSGVLRGYMKQFEELERYGILDRENELHLFALHLVYQNNINRSLEEFTDHWNHHSLSTENNLSPLQLWTQGVLEHARMTSSV</sequence>
<dbReference type="GO" id="GO:0015074">
    <property type="term" value="P:DNA integration"/>
    <property type="evidence" value="ECO:0007669"/>
    <property type="project" value="InterPro"/>
</dbReference>
<dbReference type="GO" id="GO:0003676">
    <property type="term" value="F:nucleic acid binding"/>
    <property type="evidence" value="ECO:0007669"/>
    <property type="project" value="InterPro"/>
</dbReference>
<dbReference type="InterPro" id="IPR036397">
    <property type="entry name" value="RNaseH_sf"/>
</dbReference>
<dbReference type="PROSITE" id="PS50994">
    <property type="entry name" value="INTEGRASE"/>
    <property type="match status" value="1"/>
</dbReference>
<gene>
    <name evidence="2" type="ORF">SNE40_004563</name>
</gene>
<feature type="domain" description="Integrase catalytic" evidence="1">
    <location>
        <begin position="58"/>
        <end position="239"/>
    </location>
</feature>
<dbReference type="InterPro" id="IPR012337">
    <property type="entry name" value="RNaseH-like_sf"/>
</dbReference>
<dbReference type="PANTHER" id="PTHR46791:SF4">
    <property type="match status" value="1"/>
</dbReference>
<dbReference type="Proteomes" id="UP001347796">
    <property type="component" value="Unassembled WGS sequence"/>
</dbReference>
<dbReference type="EMBL" id="JAZGQO010000003">
    <property type="protein sequence ID" value="KAK6188382.1"/>
    <property type="molecule type" value="Genomic_DNA"/>
</dbReference>
<proteinExistence type="predicted"/>
<organism evidence="2 3">
    <name type="scientific">Patella caerulea</name>
    <name type="common">Rayed Mediterranean limpet</name>
    <dbReference type="NCBI Taxonomy" id="87958"/>
    <lineage>
        <taxon>Eukaryota</taxon>
        <taxon>Metazoa</taxon>
        <taxon>Spiralia</taxon>
        <taxon>Lophotrochozoa</taxon>
        <taxon>Mollusca</taxon>
        <taxon>Gastropoda</taxon>
        <taxon>Patellogastropoda</taxon>
        <taxon>Patelloidea</taxon>
        <taxon>Patellidae</taxon>
        <taxon>Patella</taxon>
    </lineage>
</organism>
<name>A0AAN8QCJ8_PATCE</name>
<reference evidence="2 3" key="1">
    <citation type="submission" date="2024-01" db="EMBL/GenBank/DDBJ databases">
        <title>The genome of the rayed Mediterranean limpet Patella caerulea (Linnaeus, 1758).</title>
        <authorList>
            <person name="Anh-Thu Weber A."/>
            <person name="Halstead-Nussloch G."/>
        </authorList>
    </citation>
    <scope>NUCLEOTIDE SEQUENCE [LARGE SCALE GENOMIC DNA]</scope>
    <source>
        <strain evidence="2">AATW-2023a</strain>
        <tissue evidence="2">Whole specimen</tissue>
    </source>
</reference>
<dbReference type="InterPro" id="IPR001584">
    <property type="entry name" value="Integrase_cat-core"/>
</dbReference>
<comment type="caution">
    <text evidence="2">The sequence shown here is derived from an EMBL/GenBank/DDBJ whole genome shotgun (WGS) entry which is preliminary data.</text>
</comment>
<dbReference type="Pfam" id="PF24764">
    <property type="entry name" value="rva_4"/>
    <property type="match status" value="1"/>
</dbReference>
<protein>
    <recommendedName>
        <fullName evidence="1">Integrase catalytic domain-containing protein</fullName>
    </recommendedName>
</protein>
<keyword evidence="3" id="KW-1185">Reference proteome</keyword>